<sequence length="282" mass="30622">MPLSLIAHVPLQASIERVLRSPGSWLLGRHPDCEIRLDHDSISRRHAELTGDAADGWRIEDLQSKNGLRVDGRRVDQFVIAGESYVAIGDVFLALNPISEAAANQRRQLTEQRRHETLQRPIKLAEPENATAVLETILAQLLAISECRRGVLIDVRDDAPGPVIINLGMGDAPEARFAGSRGALNQAVQSRAPVFMSAAQDPAQLAKRASVLNAGITAVAVLPLLDAWGKLLALAYLDTDTPGRHFNELDAELLRAFAERAASELALSLLDHRLNQLAASLT</sequence>
<dbReference type="KEGG" id="xba:C7S18_15005"/>
<evidence type="ECO:0000259" key="1">
    <source>
        <dbReference type="PROSITE" id="PS50006"/>
    </source>
</evidence>
<reference evidence="2 3" key="2">
    <citation type="submission" date="2018-03" db="EMBL/GenBank/DDBJ databases">
        <authorList>
            <person name="Keele B.F."/>
        </authorList>
    </citation>
    <scope>NUCLEOTIDE SEQUENCE [LARGE SCALE GENOMIC DNA]</scope>
    <source>
        <strain evidence="2 3">D13</strain>
    </source>
</reference>
<dbReference type="RefSeq" id="WP_106892337.1">
    <property type="nucleotide sequence ID" value="NZ_CP027860.1"/>
</dbReference>
<dbReference type="InterPro" id="IPR008984">
    <property type="entry name" value="SMAD_FHA_dom_sf"/>
</dbReference>
<dbReference type="Gene3D" id="3.30.450.40">
    <property type="match status" value="1"/>
</dbReference>
<reference evidence="2 3" key="1">
    <citation type="submission" date="2018-03" db="EMBL/GenBank/DDBJ databases">
        <title>Ahniella affigens gen. nov., sp. nov., a gammaproteobacterium isolated from sandy soil near a stream.</title>
        <authorList>
            <person name="Ko Y."/>
            <person name="Kim J.-H."/>
        </authorList>
    </citation>
    <scope>NUCLEOTIDE SEQUENCE [LARGE SCALE GENOMIC DNA]</scope>
    <source>
        <strain evidence="2 3">D13</strain>
    </source>
</reference>
<dbReference type="Pfam" id="PF01590">
    <property type="entry name" value="GAF"/>
    <property type="match status" value="1"/>
</dbReference>
<dbReference type="SUPFAM" id="SSF55781">
    <property type="entry name" value="GAF domain-like"/>
    <property type="match status" value="1"/>
</dbReference>
<keyword evidence="3" id="KW-1185">Reference proteome</keyword>
<name>A0A2P1PU90_9GAMM</name>
<dbReference type="Gene3D" id="2.60.200.20">
    <property type="match status" value="1"/>
</dbReference>
<dbReference type="OrthoDB" id="5953293at2"/>
<dbReference type="SUPFAM" id="SSF49879">
    <property type="entry name" value="SMAD/FHA domain"/>
    <property type="match status" value="1"/>
</dbReference>
<organism evidence="2 3">
    <name type="scientific">Ahniella affigens</name>
    <dbReference type="NCBI Taxonomy" id="2021234"/>
    <lineage>
        <taxon>Bacteria</taxon>
        <taxon>Pseudomonadati</taxon>
        <taxon>Pseudomonadota</taxon>
        <taxon>Gammaproteobacteria</taxon>
        <taxon>Lysobacterales</taxon>
        <taxon>Rhodanobacteraceae</taxon>
        <taxon>Ahniella</taxon>
    </lineage>
</organism>
<dbReference type="InterPro" id="IPR003018">
    <property type="entry name" value="GAF"/>
</dbReference>
<dbReference type="SMART" id="SM00065">
    <property type="entry name" value="GAF"/>
    <property type="match status" value="1"/>
</dbReference>
<dbReference type="SMART" id="SM00240">
    <property type="entry name" value="FHA"/>
    <property type="match status" value="1"/>
</dbReference>
<feature type="domain" description="FHA" evidence="1">
    <location>
        <begin position="25"/>
        <end position="75"/>
    </location>
</feature>
<accession>A0A2P1PU90</accession>
<gene>
    <name evidence="2" type="ORF">C7S18_15005</name>
</gene>
<dbReference type="Pfam" id="PF00498">
    <property type="entry name" value="FHA"/>
    <property type="match status" value="1"/>
</dbReference>
<evidence type="ECO:0000313" key="2">
    <source>
        <dbReference type="EMBL" id="AVP98416.1"/>
    </source>
</evidence>
<dbReference type="Proteomes" id="UP000241074">
    <property type="component" value="Chromosome"/>
</dbReference>
<protein>
    <recommendedName>
        <fullName evidence="1">FHA domain-containing protein</fullName>
    </recommendedName>
</protein>
<dbReference type="AlphaFoldDB" id="A0A2P1PU90"/>
<dbReference type="EMBL" id="CP027860">
    <property type="protein sequence ID" value="AVP98416.1"/>
    <property type="molecule type" value="Genomic_DNA"/>
</dbReference>
<dbReference type="InterPro" id="IPR029016">
    <property type="entry name" value="GAF-like_dom_sf"/>
</dbReference>
<evidence type="ECO:0000313" key="3">
    <source>
        <dbReference type="Proteomes" id="UP000241074"/>
    </source>
</evidence>
<dbReference type="PROSITE" id="PS50006">
    <property type="entry name" value="FHA_DOMAIN"/>
    <property type="match status" value="1"/>
</dbReference>
<dbReference type="InterPro" id="IPR000253">
    <property type="entry name" value="FHA_dom"/>
</dbReference>
<proteinExistence type="predicted"/>